<proteinExistence type="predicted"/>
<evidence type="ECO:0000313" key="1">
    <source>
        <dbReference type="EMBL" id="MBW7572438.1"/>
    </source>
</evidence>
<dbReference type="Proteomes" id="UP000719942">
    <property type="component" value="Unassembled WGS sequence"/>
</dbReference>
<dbReference type="Gene3D" id="1.10.8.1050">
    <property type="entry name" value="Antitoxin VbhA-like"/>
    <property type="match status" value="1"/>
</dbReference>
<dbReference type="RefSeq" id="WP_219964843.1">
    <property type="nucleotide sequence ID" value="NZ_JAGFNZ010000002.1"/>
</dbReference>
<keyword evidence="2" id="KW-1185">Reference proteome</keyword>
<dbReference type="EMBL" id="JAGFNZ010000002">
    <property type="protein sequence ID" value="MBW7572438.1"/>
    <property type="molecule type" value="Genomic_DNA"/>
</dbReference>
<evidence type="ECO:0000313" key="2">
    <source>
        <dbReference type="Proteomes" id="UP000719942"/>
    </source>
</evidence>
<accession>A0ABS7DMJ2</accession>
<organism evidence="1 2">
    <name type="scientific">Caproiciproducens faecalis</name>
    <dbReference type="NCBI Taxonomy" id="2820301"/>
    <lineage>
        <taxon>Bacteria</taxon>
        <taxon>Bacillati</taxon>
        <taxon>Bacillota</taxon>
        <taxon>Clostridia</taxon>
        <taxon>Eubacteriales</taxon>
        <taxon>Acutalibacteraceae</taxon>
        <taxon>Caproiciproducens</taxon>
    </lineage>
</organism>
<dbReference type="InterPro" id="IPR043038">
    <property type="entry name" value="VbhA_sf"/>
</dbReference>
<protein>
    <recommendedName>
        <fullName evidence="3">Antitoxin VbhA domain-containing protein</fullName>
    </recommendedName>
</protein>
<name>A0ABS7DMJ2_9FIRM</name>
<reference evidence="1 2" key="1">
    <citation type="submission" date="2021-03" db="EMBL/GenBank/DDBJ databases">
        <title>Caproiciproducens sp. nov. isolated from feces of cow.</title>
        <authorList>
            <person name="Choi J.-Y."/>
        </authorList>
    </citation>
    <scope>NUCLEOTIDE SEQUENCE [LARGE SCALE GENOMIC DNA]</scope>
    <source>
        <strain evidence="1 2">AGMB10547</strain>
    </source>
</reference>
<gene>
    <name evidence="1" type="ORF">J5W02_06385</name>
</gene>
<sequence>MEKSIRVSDKNKKNLKSTMASFAVEGITPSRETLKYCRMRDAGRISCKQEIEAVTKKYREMAQR</sequence>
<evidence type="ECO:0008006" key="3">
    <source>
        <dbReference type="Google" id="ProtNLM"/>
    </source>
</evidence>
<comment type="caution">
    <text evidence="1">The sequence shown here is derived from an EMBL/GenBank/DDBJ whole genome shotgun (WGS) entry which is preliminary data.</text>
</comment>